<dbReference type="GO" id="GO:0003968">
    <property type="term" value="F:RNA-directed RNA polymerase activity"/>
    <property type="evidence" value="ECO:0007669"/>
    <property type="project" value="UniProtKB-KW"/>
</dbReference>
<dbReference type="Proteomes" id="UP000320762">
    <property type="component" value="Unassembled WGS sequence"/>
</dbReference>
<dbReference type="GO" id="GO:0031380">
    <property type="term" value="C:nuclear RNA-directed RNA polymerase complex"/>
    <property type="evidence" value="ECO:0007669"/>
    <property type="project" value="TreeGrafter"/>
</dbReference>
<dbReference type="GO" id="GO:0003723">
    <property type="term" value="F:RNA binding"/>
    <property type="evidence" value="ECO:0007669"/>
    <property type="project" value="UniProtKB-KW"/>
</dbReference>
<name>A0A550C944_9AGAR</name>
<dbReference type="EC" id="2.7.7.48" evidence="1"/>
<dbReference type="PANTHER" id="PTHR23079">
    <property type="entry name" value="RNA-DEPENDENT RNA POLYMERASE"/>
    <property type="match status" value="1"/>
</dbReference>
<dbReference type="InterPro" id="IPR057596">
    <property type="entry name" value="RDRP_core"/>
</dbReference>
<dbReference type="GO" id="GO:0030422">
    <property type="term" value="P:siRNA processing"/>
    <property type="evidence" value="ECO:0007669"/>
    <property type="project" value="TreeGrafter"/>
</dbReference>
<keyword evidence="1" id="KW-0696">RNA-directed RNA polymerase</keyword>
<keyword evidence="4" id="KW-1185">Reference proteome</keyword>
<dbReference type="InterPro" id="IPR007855">
    <property type="entry name" value="RDRP"/>
</dbReference>
<feature type="domain" description="RDRP core" evidence="2">
    <location>
        <begin position="393"/>
        <end position="827"/>
    </location>
</feature>
<evidence type="ECO:0000259" key="2">
    <source>
        <dbReference type="Pfam" id="PF05183"/>
    </source>
</evidence>
<keyword evidence="1" id="KW-0808">Transferase</keyword>
<keyword evidence="1" id="KW-0694">RNA-binding</keyword>
<comment type="similarity">
    <text evidence="1">Belongs to the RdRP family.</text>
</comment>
<evidence type="ECO:0000256" key="1">
    <source>
        <dbReference type="RuleBase" id="RU363098"/>
    </source>
</evidence>
<keyword evidence="1" id="KW-0548">Nucleotidyltransferase</keyword>
<comment type="catalytic activity">
    <reaction evidence="1">
        <text>RNA(n) + a ribonucleoside 5'-triphosphate = RNA(n+1) + diphosphate</text>
        <dbReference type="Rhea" id="RHEA:21248"/>
        <dbReference type="Rhea" id="RHEA-COMP:14527"/>
        <dbReference type="Rhea" id="RHEA-COMP:17342"/>
        <dbReference type="ChEBI" id="CHEBI:33019"/>
        <dbReference type="ChEBI" id="CHEBI:61557"/>
        <dbReference type="ChEBI" id="CHEBI:140395"/>
        <dbReference type="EC" id="2.7.7.48"/>
    </reaction>
</comment>
<protein>
    <recommendedName>
        <fullName evidence="1">RNA-dependent RNA polymerase</fullName>
        <ecNumber evidence="1">2.7.7.48</ecNumber>
    </recommendedName>
</protein>
<comment type="caution">
    <text evidence="3">The sequence shown here is derived from an EMBL/GenBank/DDBJ whole genome shotgun (WGS) entry which is preliminary data.</text>
</comment>
<sequence length="829" mass="94148">MEIFMRNISYSTSQPELEQRLADILHDEPYVHMSGLPLNFRVRLFKRPGGLYQHRGQGALTLPSEEIGQTFLEEWGERPGHTPPRMCYLPDRTGRPVKFTVSKYPPNALEERTDFLQHSQVDVSAVQFGWECFDEGTVSIEWEEAFQDGDAYLTFDDERREMRVSMRHPSARDSLLSISMRFPQINYIYAPRHSPHPAITISLSTAPSFETKTTLAGSEDAPRQRLPCLPFGDHKRVVGFTSLALRLELPSTTSLSQFYELAEVADLHHLYDSDYPAVRKNLFAATVLERIQEWEKRLPWCVAFQVESLLRSLQMDPTQLLRFRPKIDDMYKQSKKRYCAQFLKYLQSCLTAYMGATIDECFDCAVEKFAKQNAVANVKPADASIFDSLHVIITPTAMILEGPFPERSNRIIRMFPSRHHDSFLRVSFVDEGRLQYRFDREVDGRTFISDRVGTILKQGLFIGGRKFEFLAYSQAALKEHAVWFVRHFRPSGQRDVVTSASIISGIGNFENSRDRFCPARYAARLSQAFTATDASVHVKSEHIEEVDDISTHDNAYVFTDGVGTMSPAMAMDTYAELCKTKRAKERQAMSAALQVRIMGAKGMLSVDHELSGRVVRLRPSMIKFEAENSRVLEIARSFDRPGKYYLNRPLIMLLEGLGIRYETFLRLQNLAVEDAHSAKQSLARAARMLESFGLGTSFRLTSIMLSLRKLGIENLPDDAFYGRMLDFAINHVLRELKNHARIPVPDAYTLVGVADVNKELKEGEIFACVKPHDSSTVMYLEGDILISRSPTIHPGDVQVIRAIGRPRNGSCFAREPLCNTVVFSVQGAP</sequence>
<gene>
    <name evidence="3" type="ORF">BD626DRAFT_459922</name>
</gene>
<proteinExistence type="inferred from homology"/>
<dbReference type="EMBL" id="VDMD01000017">
    <property type="protein sequence ID" value="TRM61206.1"/>
    <property type="molecule type" value="Genomic_DNA"/>
</dbReference>
<dbReference type="AlphaFoldDB" id="A0A550C944"/>
<dbReference type="Pfam" id="PF05183">
    <property type="entry name" value="RdRP"/>
    <property type="match status" value="1"/>
</dbReference>
<organism evidence="3 4">
    <name type="scientific">Schizophyllum amplum</name>
    <dbReference type="NCBI Taxonomy" id="97359"/>
    <lineage>
        <taxon>Eukaryota</taxon>
        <taxon>Fungi</taxon>
        <taxon>Dikarya</taxon>
        <taxon>Basidiomycota</taxon>
        <taxon>Agaricomycotina</taxon>
        <taxon>Agaricomycetes</taxon>
        <taxon>Agaricomycetidae</taxon>
        <taxon>Agaricales</taxon>
        <taxon>Schizophyllaceae</taxon>
        <taxon>Schizophyllum</taxon>
    </lineage>
</organism>
<dbReference type="OrthoDB" id="6513042at2759"/>
<evidence type="ECO:0000313" key="4">
    <source>
        <dbReference type="Proteomes" id="UP000320762"/>
    </source>
</evidence>
<evidence type="ECO:0000313" key="3">
    <source>
        <dbReference type="EMBL" id="TRM61206.1"/>
    </source>
</evidence>
<accession>A0A550C944</accession>
<dbReference type="PANTHER" id="PTHR23079:SF55">
    <property type="entry name" value="RNA-DIRECTED RNA POLYMERASE"/>
    <property type="match status" value="1"/>
</dbReference>
<reference evidence="3 4" key="1">
    <citation type="journal article" date="2019" name="New Phytol.">
        <title>Comparative genomics reveals unique wood-decay strategies and fruiting body development in the Schizophyllaceae.</title>
        <authorList>
            <person name="Almasi E."/>
            <person name="Sahu N."/>
            <person name="Krizsan K."/>
            <person name="Balint B."/>
            <person name="Kovacs G.M."/>
            <person name="Kiss B."/>
            <person name="Cseklye J."/>
            <person name="Drula E."/>
            <person name="Henrissat B."/>
            <person name="Nagy I."/>
            <person name="Chovatia M."/>
            <person name="Adam C."/>
            <person name="LaButti K."/>
            <person name="Lipzen A."/>
            <person name="Riley R."/>
            <person name="Grigoriev I.V."/>
            <person name="Nagy L.G."/>
        </authorList>
    </citation>
    <scope>NUCLEOTIDE SEQUENCE [LARGE SCALE GENOMIC DNA]</scope>
    <source>
        <strain evidence="3 4">NL-1724</strain>
    </source>
</reference>
<dbReference type="STRING" id="97359.A0A550C944"/>